<organism evidence="6 7">
    <name type="scientific">Blastococcus mobilis</name>
    <dbReference type="NCBI Taxonomy" id="1938746"/>
    <lineage>
        <taxon>Bacteria</taxon>
        <taxon>Bacillati</taxon>
        <taxon>Actinomycetota</taxon>
        <taxon>Actinomycetes</taxon>
        <taxon>Geodermatophilales</taxon>
        <taxon>Geodermatophilaceae</taxon>
        <taxon>Blastococcus</taxon>
    </lineage>
</organism>
<dbReference type="RefSeq" id="WP_089337840.1">
    <property type="nucleotide sequence ID" value="NZ_FZNO01000021.1"/>
</dbReference>
<dbReference type="OrthoDB" id="9803968at2"/>
<dbReference type="InterPro" id="IPR045851">
    <property type="entry name" value="AMP-bd_C_sf"/>
</dbReference>
<dbReference type="PANTHER" id="PTHR24096">
    <property type="entry name" value="LONG-CHAIN-FATTY-ACID--COA LIGASE"/>
    <property type="match status" value="1"/>
</dbReference>
<dbReference type="EMBL" id="FZNO01000021">
    <property type="protein sequence ID" value="SNR72193.1"/>
    <property type="molecule type" value="Genomic_DNA"/>
</dbReference>
<dbReference type="Gene3D" id="3.40.50.12780">
    <property type="entry name" value="N-terminal domain of ligase-like"/>
    <property type="match status" value="1"/>
</dbReference>
<keyword evidence="7" id="KW-1185">Reference proteome</keyword>
<dbReference type="InterPro" id="IPR042099">
    <property type="entry name" value="ANL_N_sf"/>
</dbReference>
<evidence type="ECO:0000313" key="6">
    <source>
        <dbReference type="EMBL" id="SNR72193.1"/>
    </source>
</evidence>
<dbReference type="PANTHER" id="PTHR24096:SF149">
    <property type="entry name" value="AMP-BINDING DOMAIN-CONTAINING PROTEIN-RELATED"/>
    <property type="match status" value="1"/>
</dbReference>
<evidence type="ECO:0000256" key="2">
    <source>
        <dbReference type="ARBA" id="ARBA00022598"/>
    </source>
</evidence>
<evidence type="ECO:0000313" key="7">
    <source>
        <dbReference type="Proteomes" id="UP000198403"/>
    </source>
</evidence>
<name>A0A238YNN1_9ACTN</name>
<feature type="region of interest" description="Disordered" evidence="3">
    <location>
        <begin position="1"/>
        <end position="25"/>
    </location>
</feature>
<accession>A0A238YNN1</accession>
<evidence type="ECO:0000259" key="4">
    <source>
        <dbReference type="Pfam" id="PF00501"/>
    </source>
</evidence>
<keyword evidence="2" id="KW-0436">Ligase</keyword>
<feature type="domain" description="AMP-binding enzyme C-terminal" evidence="5">
    <location>
        <begin position="488"/>
        <end position="566"/>
    </location>
</feature>
<sequence>MTATQPAPDAPTTGTTSWPPGLPRSLEYPEAPVGSILRAAVRRWGDRPAFIDHDVPLTFEELGSRAHAVAGWLADHGIGRGDVVAVHVPNCRQYPPLYYGIMLAGATFSPTNPLLPAADLAAQLTDAGAKLLVTWDQVLPFVRGALAETPVQTVVVTGEAHITDFAARLELEDGDVDLADLLAGNPADRHLDADVDVADDLAHLAYTGGTTGVSKGVELPHRNVVTNVLQSACWTSGSLPELDEAGDVTIRQVVGDDEYPTRLGTARIINLTPWFHAMGVIGYLNGMVMGGTTTVIHMRFDPVTYVEDAVRYDVTAIGGAPPVFVALLQVPGVADHDWSRVRGVSSGAAPLPVTLIGKLQSLLPNAVIGEGYGLTEVTMQATGNPSFRSGTRKAGTVGVPVFDTEISIRPLGGGDPLPAGERGEVCIRGPQVMRGYAHRPEATAESIDADGWFHSGDVGILDEDGYLSIVDRTKDMLLYKGYNVFPRELEEILFAVPGVAGAAVVGRPDEEAGELPVAYVVRKGDDAGAALSPESVMAAVNDKVTPYKRLRDVVFIDAIPVSAAGKVLKRELAAKEREKVPL</sequence>
<evidence type="ECO:0000256" key="1">
    <source>
        <dbReference type="ARBA" id="ARBA00006432"/>
    </source>
</evidence>
<dbReference type="InterPro" id="IPR025110">
    <property type="entry name" value="AMP-bd_C"/>
</dbReference>
<dbReference type="Pfam" id="PF13193">
    <property type="entry name" value="AMP-binding_C"/>
    <property type="match status" value="1"/>
</dbReference>
<dbReference type="AlphaFoldDB" id="A0A238YNN1"/>
<feature type="compositionally biased region" description="Low complexity" evidence="3">
    <location>
        <begin position="1"/>
        <end position="16"/>
    </location>
</feature>
<evidence type="ECO:0000256" key="3">
    <source>
        <dbReference type="SAM" id="MobiDB-lite"/>
    </source>
</evidence>
<dbReference type="Proteomes" id="UP000198403">
    <property type="component" value="Unassembled WGS sequence"/>
</dbReference>
<dbReference type="SUPFAM" id="SSF56801">
    <property type="entry name" value="Acetyl-CoA synthetase-like"/>
    <property type="match status" value="1"/>
</dbReference>
<reference evidence="6 7" key="1">
    <citation type="submission" date="2017-06" db="EMBL/GenBank/DDBJ databases">
        <authorList>
            <person name="Kim H.J."/>
            <person name="Triplett B.A."/>
        </authorList>
    </citation>
    <scope>NUCLEOTIDE SEQUENCE [LARGE SCALE GENOMIC DNA]</scope>
    <source>
        <strain evidence="6 7">DSM 44272</strain>
    </source>
</reference>
<comment type="similarity">
    <text evidence="1">Belongs to the ATP-dependent AMP-binding enzyme family.</text>
</comment>
<protein>
    <submittedName>
        <fullName evidence="6">Long-chain acyl-CoA synthetase</fullName>
    </submittedName>
</protein>
<dbReference type="Gene3D" id="3.30.300.30">
    <property type="match status" value="1"/>
</dbReference>
<dbReference type="Pfam" id="PF00501">
    <property type="entry name" value="AMP-binding"/>
    <property type="match status" value="1"/>
</dbReference>
<dbReference type="PROSITE" id="PS00455">
    <property type="entry name" value="AMP_BINDING"/>
    <property type="match status" value="1"/>
</dbReference>
<dbReference type="GO" id="GO:0016405">
    <property type="term" value="F:CoA-ligase activity"/>
    <property type="evidence" value="ECO:0007669"/>
    <property type="project" value="TreeGrafter"/>
</dbReference>
<gene>
    <name evidence="6" type="ORF">SAMN06272737_12133</name>
</gene>
<evidence type="ECO:0000259" key="5">
    <source>
        <dbReference type="Pfam" id="PF13193"/>
    </source>
</evidence>
<dbReference type="InterPro" id="IPR020845">
    <property type="entry name" value="AMP-binding_CS"/>
</dbReference>
<dbReference type="InterPro" id="IPR000873">
    <property type="entry name" value="AMP-dep_synth/lig_dom"/>
</dbReference>
<proteinExistence type="inferred from homology"/>
<feature type="domain" description="AMP-dependent synthetase/ligase" evidence="4">
    <location>
        <begin position="38"/>
        <end position="436"/>
    </location>
</feature>